<dbReference type="Proteomes" id="UP000809789">
    <property type="component" value="Unassembled WGS sequence"/>
</dbReference>
<feature type="region of interest" description="Disordered" evidence="1">
    <location>
        <begin position="1"/>
        <end position="46"/>
    </location>
</feature>
<dbReference type="InterPro" id="IPR022085">
    <property type="entry name" value="OpdG"/>
</dbReference>
<evidence type="ECO:0000256" key="1">
    <source>
        <dbReference type="SAM" id="MobiDB-lite"/>
    </source>
</evidence>
<evidence type="ECO:0000313" key="2">
    <source>
        <dbReference type="EMBL" id="KAG8623211.1"/>
    </source>
</evidence>
<proteinExistence type="predicted"/>
<protein>
    <submittedName>
        <fullName evidence="2">Uncharacterized protein</fullName>
    </submittedName>
</protein>
<evidence type="ECO:0000313" key="3">
    <source>
        <dbReference type="Proteomes" id="UP000809789"/>
    </source>
</evidence>
<dbReference type="Pfam" id="PF12311">
    <property type="entry name" value="DUF3632"/>
    <property type="match status" value="1"/>
</dbReference>
<sequence>MSSPAPAPSLSSASGLPSSVTPKARSDQEERRAVFSRQLREDGTKQPVEASLALVRALVDGATLRFVRSGGYEDSETMDASRESREGLPGSEVGVMGDGLEEVDGEEWRTEWDLRDLWFVVLVIVGKVDVSACEGEGKSREGLTTMEEVVLALVEIGQLGVVGRGVIGAGPGGEAAVAAKEAGGGRGPVKHGAPRSEGMDADEEPKEAVFAGQKMWTDLPLLSQENSKAWNTWTGDERKRLVAFCARLFAVGIGGNELLWLLIRGMDGLQDVGDVQNLIGRLYEVEVVLRYAARKLAAFLRDGHEMVTEEKWQAGNGELKSIMESHPEEEIMTVARRARFYLQMAEKNMLGRGPGVKEALRMIAERKAQFSA</sequence>
<reference evidence="2" key="1">
    <citation type="submission" date="2021-07" db="EMBL/GenBank/DDBJ databases">
        <title>Elsinoe batatas strain:CRI-CJ2 Genome sequencing and assembly.</title>
        <authorList>
            <person name="Huang L."/>
        </authorList>
    </citation>
    <scope>NUCLEOTIDE SEQUENCE</scope>
    <source>
        <strain evidence="2">CRI-CJ2</strain>
    </source>
</reference>
<feature type="compositionally biased region" description="Low complexity" evidence="1">
    <location>
        <begin position="1"/>
        <end position="19"/>
    </location>
</feature>
<accession>A0A8K0KWE2</accession>
<dbReference type="EMBL" id="JAESVG020000010">
    <property type="protein sequence ID" value="KAG8623211.1"/>
    <property type="molecule type" value="Genomic_DNA"/>
</dbReference>
<comment type="caution">
    <text evidence="2">The sequence shown here is derived from an EMBL/GenBank/DDBJ whole genome shotgun (WGS) entry which is preliminary data.</text>
</comment>
<name>A0A8K0KWE2_9PEZI</name>
<keyword evidence="3" id="KW-1185">Reference proteome</keyword>
<feature type="region of interest" description="Disordered" evidence="1">
    <location>
        <begin position="179"/>
        <end position="201"/>
    </location>
</feature>
<feature type="compositionally biased region" description="Basic and acidic residues" evidence="1">
    <location>
        <begin position="24"/>
        <end position="44"/>
    </location>
</feature>
<feature type="region of interest" description="Disordered" evidence="1">
    <location>
        <begin position="72"/>
        <end position="97"/>
    </location>
</feature>
<dbReference type="AlphaFoldDB" id="A0A8K0KWE2"/>
<gene>
    <name evidence="2" type="ORF">KVT40_008187</name>
</gene>
<organism evidence="2 3">
    <name type="scientific">Elsinoe batatas</name>
    <dbReference type="NCBI Taxonomy" id="2601811"/>
    <lineage>
        <taxon>Eukaryota</taxon>
        <taxon>Fungi</taxon>
        <taxon>Dikarya</taxon>
        <taxon>Ascomycota</taxon>
        <taxon>Pezizomycotina</taxon>
        <taxon>Dothideomycetes</taxon>
        <taxon>Dothideomycetidae</taxon>
        <taxon>Myriangiales</taxon>
        <taxon>Elsinoaceae</taxon>
        <taxon>Elsinoe</taxon>
    </lineage>
</organism>